<keyword evidence="2" id="KW-1185">Reference proteome</keyword>
<evidence type="ECO:0000313" key="2">
    <source>
        <dbReference type="Proteomes" id="UP000016843"/>
    </source>
</evidence>
<evidence type="ECO:0000313" key="1">
    <source>
        <dbReference type="EMBL" id="ERM82429.1"/>
    </source>
</evidence>
<dbReference type="Proteomes" id="UP000016843">
    <property type="component" value="Unassembled WGS sequence"/>
</dbReference>
<comment type="caution">
    <text evidence="1">The sequence shown here is derived from an EMBL/GenBank/DDBJ whole genome shotgun (WGS) entry which is preliminary data.</text>
</comment>
<accession>U5BXZ0</accession>
<sequence length="29" mass="3412">MIHVKRIFENHFAKEERFLGQALGLGNKK</sequence>
<name>U5BXZ0_9BACT</name>
<dbReference type="EMBL" id="AWXR01000027">
    <property type="protein sequence ID" value="ERM82429.1"/>
    <property type="molecule type" value="Genomic_DNA"/>
</dbReference>
<proteinExistence type="predicted"/>
<gene>
    <name evidence="1" type="ORF">P872_18120</name>
</gene>
<organism evidence="1 2">
    <name type="scientific">Rhodonellum psychrophilum GCM71 = DSM 17998</name>
    <dbReference type="NCBI Taxonomy" id="1123057"/>
    <lineage>
        <taxon>Bacteria</taxon>
        <taxon>Pseudomonadati</taxon>
        <taxon>Bacteroidota</taxon>
        <taxon>Cytophagia</taxon>
        <taxon>Cytophagales</taxon>
        <taxon>Cytophagaceae</taxon>
        <taxon>Rhodonellum</taxon>
    </lineage>
</organism>
<reference evidence="1 2" key="1">
    <citation type="journal article" date="2013" name="Genome Announc.">
        <title>Draft Genome Sequence of the Psychrophilic and Alkaliphilic Rhodonellum psychrophilum Strain GCM71T.</title>
        <authorList>
            <person name="Hauptmann A.L."/>
            <person name="Glaring M.A."/>
            <person name="Hallin P.F."/>
            <person name="Prieme A."/>
            <person name="Stougaard P."/>
        </authorList>
    </citation>
    <scope>NUCLEOTIDE SEQUENCE [LARGE SCALE GENOMIC DNA]</scope>
    <source>
        <strain evidence="1 2">GCM71</strain>
    </source>
</reference>
<dbReference type="AlphaFoldDB" id="U5BXZ0"/>
<protein>
    <submittedName>
        <fullName evidence="1">Uncharacterized protein</fullName>
    </submittedName>
</protein>